<dbReference type="EMBL" id="NHTK01006022">
    <property type="protein sequence ID" value="PPQ67636.1"/>
    <property type="molecule type" value="Genomic_DNA"/>
</dbReference>
<keyword evidence="4" id="KW-1185">Reference proteome</keyword>
<dbReference type="OrthoDB" id="3046728at2759"/>
<evidence type="ECO:0000313" key="4">
    <source>
        <dbReference type="Proteomes" id="UP000284842"/>
    </source>
</evidence>
<keyword evidence="1" id="KW-1133">Transmembrane helix</keyword>
<feature type="chain" id="PRO_5019522127" evidence="2">
    <location>
        <begin position="20"/>
        <end position="220"/>
    </location>
</feature>
<reference evidence="3 4" key="1">
    <citation type="journal article" date="2018" name="Evol. Lett.">
        <title>Horizontal gene cluster transfer increased hallucinogenic mushroom diversity.</title>
        <authorList>
            <person name="Reynolds H.T."/>
            <person name="Vijayakumar V."/>
            <person name="Gluck-Thaler E."/>
            <person name="Korotkin H.B."/>
            <person name="Matheny P.B."/>
            <person name="Slot J.C."/>
        </authorList>
    </citation>
    <scope>NUCLEOTIDE SEQUENCE [LARGE SCALE GENOMIC DNA]</scope>
    <source>
        <strain evidence="3 4">2629</strain>
    </source>
</reference>
<gene>
    <name evidence="3" type="ORF">CVT24_002857</name>
</gene>
<dbReference type="InParanoid" id="A0A409VN39"/>
<keyword evidence="1" id="KW-0812">Transmembrane</keyword>
<name>A0A409VN39_9AGAR</name>
<proteinExistence type="predicted"/>
<keyword evidence="2" id="KW-0732">Signal</keyword>
<feature type="signal peptide" evidence="2">
    <location>
        <begin position="1"/>
        <end position="19"/>
    </location>
</feature>
<protein>
    <submittedName>
        <fullName evidence="3">Uncharacterized protein</fullName>
    </submittedName>
</protein>
<sequence>MLSRIIVTAIFSFASLANAAVVTLYYVDKNGGTSAAPTPTDDISIELADETKYSYIGPAQETGVTQYGVEHVVNRYVFHGNDVNPTVTVISEPVTRTWVLEQGASVHRENSPGFHTAAGAEGQPFWIQGFKENCKFDMEKKEGVCVDELELPVVTPIATQDSQTVFSTFTSTIGTTTFTGPLVPLATVTTSGASSKLMPSMMTLGSMFTTMAVFLAVKSL</sequence>
<evidence type="ECO:0000256" key="2">
    <source>
        <dbReference type="SAM" id="SignalP"/>
    </source>
</evidence>
<comment type="caution">
    <text evidence="3">The sequence shown here is derived from an EMBL/GenBank/DDBJ whole genome shotgun (WGS) entry which is preliminary data.</text>
</comment>
<evidence type="ECO:0000256" key="1">
    <source>
        <dbReference type="SAM" id="Phobius"/>
    </source>
</evidence>
<evidence type="ECO:0000313" key="3">
    <source>
        <dbReference type="EMBL" id="PPQ67636.1"/>
    </source>
</evidence>
<feature type="transmembrane region" description="Helical" evidence="1">
    <location>
        <begin position="197"/>
        <end position="217"/>
    </location>
</feature>
<dbReference type="AlphaFoldDB" id="A0A409VN39"/>
<keyword evidence="1" id="KW-0472">Membrane</keyword>
<accession>A0A409VN39</accession>
<dbReference type="Proteomes" id="UP000284842">
    <property type="component" value="Unassembled WGS sequence"/>
</dbReference>
<organism evidence="3 4">
    <name type="scientific">Panaeolus cyanescens</name>
    <dbReference type="NCBI Taxonomy" id="181874"/>
    <lineage>
        <taxon>Eukaryota</taxon>
        <taxon>Fungi</taxon>
        <taxon>Dikarya</taxon>
        <taxon>Basidiomycota</taxon>
        <taxon>Agaricomycotina</taxon>
        <taxon>Agaricomycetes</taxon>
        <taxon>Agaricomycetidae</taxon>
        <taxon>Agaricales</taxon>
        <taxon>Agaricineae</taxon>
        <taxon>Galeropsidaceae</taxon>
        <taxon>Panaeolus</taxon>
    </lineage>
</organism>